<dbReference type="Pfam" id="PF00899">
    <property type="entry name" value="ThiF"/>
    <property type="match status" value="1"/>
</dbReference>
<keyword evidence="4 11" id="KW-0819">tRNA processing</keyword>
<evidence type="ECO:0000259" key="13">
    <source>
        <dbReference type="PROSITE" id="PS50206"/>
    </source>
</evidence>
<keyword evidence="14" id="KW-1185">Reference proteome</keyword>
<dbReference type="RefSeq" id="XP_011314427.1">
    <property type="nucleotide sequence ID" value="XM_011316125.1"/>
</dbReference>
<evidence type="ECO:0000256" key="10">
    <source>
        <dbReference type="ARBA" id="ARBA00023268"/>
    </source>
</evidence>
<evidence type="ECO:0000313" key="15">
    <source>
        <dbReference type="RefSeq" id="XP_011314424.1"/>
    </source>
</evidence>
<keyword evidence="12" id="KW-0175">Coiled coil</keyword>
<dbReference type="AlphaFoldDB" id="A0A9R1TSC1"/>
<dbReference type="KEGG" id="fas:105273598"/>
<dbReference type="PROSITE" id="PS50206">
    <property type="entry name" value="RHODANESE_3"/>
    <property type="match status" value="1"/>
</dbReference>
<dbReference type="GO" id="GO:0005829">
    <property type="term" value="C:cytosol"/>
    <property type="evidence" value="ECO:0007669"/>
    <property type="project" value="UniProtKB-SubCell"/>
</dbReference>
<reference evidence="15 16" key="1">
    <citation type="submission" date="2025-04" db="UniProtKB">
        <authorList>
            <consortium name="RefSeq"/>
        </authorList>
    </citation>
    <scope>IDENTIFICATION</scope>
    <source>
        <strain evidence="15 16">USDA-PBARC FA_bdor</strain>
        <tissue evidence="15 16">Whole organism</tissue>
    </source>
</reference>
<dbReference type="GO" id="GO:0032447">
    <property type="term" value="P:protein urmylation"/>
    <property type="evidence" value="ECO:0007669"/>
    <property type="project" value="TreeGrafter"/>
</dbReference>
<dbReference type="GeneID" id="105273598"/>
<evidence type="ECO:0000256" key="4">
    <source>
        <dbReference type="ARBA" id="ARBA00022694"/>
    </source>
</evidence>
<feature type="active site" description="Cysteine persulfide intermediate; for sulfurtransferase activity" evidence="11">
    <location>
        <position position="388"/>
    </location>
</feature>
<dbReference type="EC" id="2.8.1.-" evidence="11"/>
<evidence type="ECO:0000256" key="6">
    <source>
        <dbReference type="ARBA" id="ARBA00022741"/>
    </source>
</evidence>
<keyword evidence="6 11" id="KW-0547">Nucleotide-binding</keyword>
<comment type="subcellular location">
    <subcellularLocation>
        <location evidence="1">Cytoplasm</location>
        <location evidence="1">Cytosol</location>
    </subcellularLocation>
</comment>
<dbReference type="NCBIfam" id="NF004281">
    <property type="entry name" value="PRK05690.1"/>
    <property type="match status" value="1"/>
</dbReference>
<organism evidence="14 15">
    <name type="scientific">Fopius arisanus</name>
    <dbReference type="NCBI Taxonomy" id="64838"/>
    <lineage>
        <taxon>Eukaryota</taxon>
        <taxon>Metazoa</taxon>
        <taxon>Ecdysozoa</taxon>
        <taxon>Arthropoda</taxon>
        <taxon>Hexapoda</taxon>
        <taxon>Insecta</taxon>
        <taxon>Pterygota</taxon>
        <taxon>Neoptera</taxon>
        <taxon>Endopterygota</taxon>
        <taxon>Hymenoptera</taxon>
        <taxon>Apocrita</taxon>
        <taxon>Ichneumonoidea</taxon>
        <taxon>Braconidae</taxon>
        <taxon>Opiinae</taxon>
        <taxon>Fopius</taxon>
    </lineage>
</organism>
<dbReference type="GO" id="GO:0005524">
    <property type="term" value="F:ATP binding"/>
    <property type="evidence" value="ECO:0007669"/>
    <property type="project" value="UniProtKB-KW"/>
</dbReference>
<evidence type="ECO:0000256" key="12">
    <source>
        <dbReference type="SAM" id="Coils"/>
    </source>
</evidence>
<feature type="domain" description="Rhodanese" evidence="13">
    <location>
        <begin position="329"/>
        <end position="431"/>
    </location>
</feature>
<evidence type="ECO:0000256" key="11">
    <source>
        <dbReference type="HAMAP-Rule" id="MF_03049"/>
    </source>
</evidence>
<evidence type="ECO:0000313" key="14">
    <source>
        <dbReference type="Proteomes" id="UP000694866"/>
    </source>
</evidence>
<dbReference type="FunFam" id="3.40.50.720:FF:000033">
    <property type="entry name" value="Adenylyltransferase and sulfurtransferase MOCS3"/>
    <property type="match status" value="1"/>
</dbReference>
<dbReference type="GO" id="GO:0004792">
    <property type="term" value="F:thiosulfate-cyanide sulfurtransferase activity"/>
    <property type="evidence" value="ECO:0007669"/>
    <property type="project" value="TreeGrafter"/>
</dbReference>
<feature type="binding site" evidence="11">
    <location>
        <position position="76"/>
    </location>
    <ligand>
        <name>ATP</name>
        <dbReference type="ChEBI" id="CHEBI:30616"/>
    </ligand>
</feature>
<dbReference type="FunFam" id="3.40.250.10:FF:000014">
    <property type="entry name" value="Adenylyltransferase and sulfurtransferase MOCS3"/>
    <property type="match status" value="1"/>
</dbReference>
<feature type="binding site" evidence="11">
    <location>
        <position position="97"/>
    </location>
    <ligand>
        <name>ATP</name>
        <dbReference type="ChEBI" id="CHEBI:30616"/>
    </ligand>
</feature>
<feature type="binding site" evidence="11">
    <location>
        <position position="208"/>
    </location>
    <ligand>
        <name>Zn(2+)</name>
        <dbReference type="ChEBI" id="CHEBI:29105"/>
    </ligand>
</feature>
<dbReference type="EC" id="2.7.7.-" evidence="11"/>
<keyword evidence="2 11" id="KW-0963">Cytoplasm</keyword>
<accession>A0A9R1TSC1</accession>
<dbReference type="Proteomes" id="UP000694866">
    <property type="component" value="Unplaced"/>
</dbReference>
<dbReference type="GO" id="GO:0042292">
    <property type="term" value="F:URM1 activating enzyme activity"/>
    <property type="evidence" value="ECO:0007669"/>
    <property type="project" value="TreeGrafter"/>
</dbReference>
<dbReference type="SMART" id="SM00450">
    <property type="entry name" value="RHOD"/>
    <property type="match status" value="1"/>
</dbReference>
<dbReference type="RefSeq" id="XP_011314426.1">
    <property type="nucleotide sequence ID" value="XM_011316124.1"/>
</dbReference>
<dbReference type="GO" id="GO:0046872">
    <property type="term" value="F:metal ion binding"/>
    <property type="evidence" value="ECO:0007669"/>
    <property type="project" value="UniProtKB-KW"/>
</dbReference>
<dbReference type="GO" id="GO:0006777">
    <property type="term" value="P:Mo-molybdopterin cofactor biosynthetic process"/>
    <property type="evidence" value="ECO:0007669"/>
    <property type="project" value="UniProtKB-UniRule"/>
</dbReference>
<gene>
    <name evidence="15 16 17" type="primary">Uba4</name>
</gene>
<evidence type="ECO:0000256" key="1">
    <source>
        <dbReference type="ARBA" id="ARBA00004514"/>
    </source>
</evidence>
<feature type="binding site" evidence="11">
    <location>
        <position position="121"/>
    </location>
    <ligand>
        <name>ATP</name>
        <dbReference type="ChEBI" id="CHEBI:30616"/>
    </ligand>
</feature>
<feature type="binding site" evidence="11">
    <location>
        <begin position="104"/>
        <end position="108"/>
    </location>
    <ligand>
        <name>ATP</name>
        <dbReference type="ChEBI" id="CHEBI:30616"/>
    </ligand>
</feature>
<dbReference type="Gene3D" id="3.40.50.720">
    <property type="entry name" value="NAD(P)-binding Rossmann-like Domain"/>
    <property type="match status" value="1"/>
</dbReference>
<keyword evidence="10 11" id="KW-0511">Multifunctional enzyme</keyword>
<dbReference type="Pfam" id="PF00581">
    <property type="entry name" value="Rhodanese"/>
    <property type="match status" value="1"/>
</dbReference>
<evidence type="ECO:0000256" key="7">
    <source>
        <dbReference type="ARBA" id="ARBA00022833"/>
    </source>
</evidence>
<evidence type="ECO:0000256" key="9">
    <source>
        <dbReference type="ARBA" id="ARBA00023150"/>
    </source>
</evidence>
<comment type="cofactor">
    <cofactor evidence="11">
        <name>Zn(2+)</name>
        <dbReference type="ChEBI" id="CHEBI:29105"/>
    </cofactor>
    <text evidence="11">Binds 1 zinc ion per subunit.</text>
</comment>
<keyword evidence="15 16" id="KW-0548">Nucleotidyltransferase</keyword>
<feature type="binding site" evidence="11">
    <location>
        <position position="205"/>
    </location>
    <ligand>
        <name>Zn(2+)</name>
        <dbReference type="ChEBI" id="CHEBI:29105"/>
    </ligand>
</feature>
<dbReference type="Gene3D" id="3.40.250.10">
    <property type="entry name" value="Rhodanese-like domain"/>
    <property type="match status" value="1"/>
</dbReference>
<evidence type="ECO:0000313" key="16">
    <source>
        <dbReference type="RefSeq" id="XP_011314426.1"/>
    </source>
</evidence>
<comment type="similarity">
    <text evidence="11">In the N-terminal section; belongs to the HesA/MoeB/ThiF family. UBA4 subfamily.</text>
</comment>
<dbReference type="CDD" id="cd00757">
    <property type="entry name" value="ThiF_MoeB_HesA_family"/>
    <property type="match status" value="1"/>
</dbReference>
<dbReference type="GO" id="GO:0070566">
    <property type="term" value="F:adenylyltransferase activity"/>
    <property type="evidence" value="ECO:0007669"/>
    <property type="project" value="InterPro"/>
</dbReference>
<feature type="active site" description="Glycyl thioester intermediate; for adenylyltransferase activity" evidence="11">
    <location>
        <position position="222"/>
    </location>
</feature>
<evidence type="ECO:0000256" key="5">
    <source>
        <dbReference type="ARBA" id="ARBA00022723"/>
    </source>
</evidence>
<keyword evidence="9 11" id="KW-0501">Molybdenum cofactor biosynthesis</keyword>
<dbReference type="PANTHER" id="PTHR10953:SF102">
    <property type="entry name" value="ADENYLYLTRANSFERASE AND SULFURTRANSFERASE MOCS3"/>
    <property type="match status" value="1"/>
</dbReference>
<dbReference type="HAMAP" id="MF_03049">
    <property type="entry name" value="MOCS3_Uba4"/>
    <property type="match status" value="1"/>
</dbReference>
<keyword evidence="7 11" id="KW-0862">Zinc</keyword>
<dbReference type="RefSeq" id="XP_011314424.1">
    <property type="nucleotide sequence ID" value="XM_011316122.1"/>
</dbReference>
<dbReference type="SUPFAM" id="SSF69572">
    <property type="entry name" value="Activating enzymes of the ubiquitin-like proteins"/>
    <property type="match status" value="1"/>
</dbReference>
<dbReference type="InterPro" id="IPR035985">
    <property type="entry name" value="Ubiquitin-activating_enz"/>
</dbReference>
<dbReference type="GO" id="GO:0002143">
    <property type="term" value="P:tRNA wobble position uridine thiolation"/>
    <property type="evidence" value="ECO:0007669"/>
    <property type="project" value="InterPro"/>
</dbReference>
<feature type="binding site" evidence="11">
    <location>
        <position position="280"/>
    </location>
    <ligand>
        <name>Zn(2+)</name>
        <dbReference type="ChEBI" id="CHEBI:29105"/>
    </ligand>
</feature>
<keyword evidence="8 11" id="KW-0067">ATP-binding</keyword>
<dbReference type="InterPro" id="IPR000594">
    <property type="entry name" value="ThiF_NAD_FAD-bd"/>
</dbReference>
<comment type="pathway">
    <text evidence="11">tRNA modification; 5-methoxycarbonylmethyl-2-thiouridine-tRNA biosynthesis.</text>
</comment>
<evidence type="ECO:0000256" key="8">
    <source>
        <dbReference type="ARBA" id="ARBA00022840"/>
    </source>
</evidence>
<feature type="binding site" evidence="11">
    <location>
        <begin position="165"/>
        <end position="166"/>
    </location>
    <ligand>
        <name>ATP</name>
        <dbReference type="ChEBI" id="CHEBI:30616"/>
    </ligand>
</feature>
<accession>A0A9R1UBB4</accession>
<feature type="binding site" evidence="11">
    <location>
        <position position="283"/>
    </location>
    <ligand>
        <name>Zn(2+)</name>
        <dbReference type="ChEBI" id="CHEBI:29105"/>
    </ligand>
</feature>
<dbReference type="OrthoDB" id="10261062at2759"/>
<dbReference type="InterPro" id="IPR036873">
    <property type="entry name" value="Rhodanese-like_dom_sf"/>
</dbReference>
<dbReference type="PANTHER" id="PTHR10953">
    <property type="entry name" value="UBIQUITIN-ACTIVATING ENZYME E1"/>
    <property type="match status" value="1"/>
</dbReference>
<comment type="function">
    <text evidence="11">Plays a central role in 2-thiolation of mcm(5)S(2)U at tRNA wobble positions of cytosolic tRNA(Lys), tRNA(Glu) and tRNA(Gln). Acts by mediating the C-terminal thiocarboxylation of the sulfur carrier URM1. Its N-terminus first activates URM1 as acyl-adenylate (-COAMP), then the persulfide sulfur on the catalytic cysteine is transferred to URM1 to form thiocarboxylation (-COSH) of its C-terminus. The reaction probably involves hydrogen sulfide that is generated from the persulfide intermediate and that acts as nucleophile towards URM1. Subsequently, a transient disulfide bond is formed. Does not use thiosulfate as sulfur donor; NFS1 probably acting as a sulfur donor for thiocarboxylation reactions.</text>
</comment>
<dbReference type="InterPro" id="IPR001763">
    <property type="entry name" value="Rhodanese-like_dom"/>
</dbReference>
<keyword evidence="3 11" id="KW-0808">Transferase</keyword>
<evidence type="ECO:0000256" key="2">
    <source>
        <dbReference type="ARBA" id="ARBA00022490"/>
    </source>
</evidence>
<dbReference type="InterPro" id="IPR045886">
    <property type="entry name" value="ThiF/MoeB/HesA"/>
</dbReference>
<sequence length="433" mass="48596">MKEEELIREIRQLRQLLKEKEDILAELRRENIVVQKNGLNNEEIARYSRQILIPEIGVKGQLKIKNASVLIVGAGGLGCPSALYLAGAGVGHIGIVDYDDVEINNLHRQLLYTSDDISSNKVHAAAQHLQRLNGKLKVTPYKLQLDSNNIQNIIRHYDIILDATDNVPTRYLLNDACVFAGKPLISGSALKLEGQMTVYNYQGPCYRCIFPKPPPPETVTNCGDGGVLGAAVGVVGVLQALEAIKIILNMPGVLSGRLLLFDAHETTFRNIRLRSRNPNCLVCGETPQITHLLDYEQFCGSKANDKNPHLKLLKNNDRITAKEYENIRNSHPHLLIDVRSPEEFEICHLDNSVNIPYSEMKKSEGLERTRKIIADNLQRDNFNVYIICRRGNDSQRAVHLLKSSLNDTSNRIKDVVGGIHAWTRELDSTFPIY</sequence>
<protein>
    <recommendedName>
        <fullName evidence="11">Adenylyltransferase and sulfurtransferase MOCS3 homolog</fullName>
    </recommendedName>
    <alternativeName>
        <fullName evidence="11">UBA4 homolog</fullName>
    </alternativeName>
    <alternativeName>
        <fullName evidence="11">Ubiquitin-like protein activator 4 homolog</fullName>
    </alternativeName>
    <domain>
        <recommendedName>
            <fullName evidence="11">Adenylyltransferase</fullName>
            <ecNumber evidence="11">2.7.7.-</ecNumber>
        </recommendedName>
    </domain>
    <domain>
        <recommendedName>
            <fullName evidence="11">Sulfurtransferase</fullName>
            <ecNumber evidence="11">2.8.1.-</ecNumber>
        </recommendedName>
    </domain>
</protein>
<proteinExistence type="inferred from homology"/>
<keyword evidence="5 11" id="KW-0479">Metal-binding</keyword>
<dbReference type="CTD" id="34187"/>
<evidence type="ECO:0000313" key="17">
    <source>
        <dbReference type="RefSeq" id="XP_011314427.1"/>
    </source>
</evidence>
<evidence type="ECO:0000256" key="3">
    <source>
        <dbReference type="ARBA" id="ARBA00022679"/>
    </source>
</evidence>
<dbReference type="InterPro" id="IPR028885">
    <property type="entry name" value="MOCS3/Uba4"/>
</dbReference>
<accession>A0A9R1U9Z1</accession>
<name>A0A9R1TSC1_9HYME</name>
<feature type="coiled-coil region" evidence="12">
    <location>
        <begin position="3"/>
        <end position="37"/>
    </location>
</feature>